<feature type="binding site" evidence="5">
    <location>
        <position position="168"/>
    </location>
    <ligand>
        <name>acetyl-CoA</name>
        <dbReference type="ChEBI" id="CHEBI:57288"/>
    </ligand>
</feature>
<accession>A0A4V3CS47</accession>
<dbReference type="Proteomes" id="UP000295260">
    <property type="component" value="Unassembled WGS sequence"/>
</dbReference>
<proteinExistence type="inferred from homology"/>
<gene>
    <name evidence="7" type="ORF">BC748_1455</name>
</gene>
<evidence type="ECO:0000256" key="4">
    <source>
        <dbReference type="PIRSR" id="PIRSR620019-1"/>
    </source>
</evidence>
<evidence type="ECO:0000259" key="6">
    <source>
        <dbReference type="Pfam" id="PF17836"/>
    </source>
</evidence>
<dbReference type="InterPro" id="IPR018357">
    <property type="entry name" value="Hexapep_transf_CS"/>
</dbReference>
<keyword evidence="3" id="KW-0677">Repeat</keyword>
<dbReference type="InterPro" id="IPR020019">
    <property type="entry name" value="AcTrfase_PglD-like"/>
</dbReference>
<feature type="active site" description="Proton acceptor" evidence="4">
    <location>
        <position position="138"/>
    </location>
</feature>
<evidence type="ECO:0000256" key="5">
    <source>
        <dbReference type="PIRSR" id="PIRSR620019-2"/>
    </source>
</evidence>
<evidence type="ECO:0000256" key="2">
    <source>
        <dbReference type="ARBA" id="ARBA00022679"/>
    </source>
</evidence>
<feature type="site" description="Increases basicity of active site His" evidence="4">
    <location>
        <position position="139"/>
    </location>
</feature>
<dbReference type="InterPro" id="IPR050179">
    <property type="entry name" value="Trans_hexapeptide_repeat"/>
</dbReference>
<feature type="domain" description="PglD N-terminal" evidence="6">
    <location>
        <begin position="4"/>
        <end position="74"/>
    </location>
</feature>
<dbReference type="SUPFAM" id="SSF51161">
    <property type="entry name" value="Trimeric LpxA-like enzymes"/>
    <property type="match status" value="1"/>
</dbReference>
<feature type="binding site" evidence="5">
    <location>
        <begin position="33"/>
        <end position="34"/>
    </location>
    <ligand>
        <name>substrate</name>
    </ligand>
</feature>
<keyword evidence="7" id="KW-0012">Acyltransferase</keyword>
<evidence type="ECO:0000313" key="7">
    <source>
        <dbReference type="EMBL" id="TDP59212.1"/>
    </source>
</evidence>
<feature type="binding site" evidence="5">
    <location>
        <position position="186"/>
    </location>
    <ligand>
        <name>acetyl-CoA</name>
        <dbReference type="ChEBI" id="CHEBI:57288"/>
    </ligand>
</feature>
<dbReference type="CDD" id="cd03360">
    <property type="entry name" value="LbH_AT_putative"/>
    <property type="match status" value="1"/>
</dbReference>
<sequence length="209" mass="22980">MKTLAILGSGHLGQQIAHYALSDNHFDNVVFFDDFSSENKVNGIPILGNSNQIISEFEKGSFDEIILGIGYHHLNEKKEIYNRFKDYLPFATLIHSSSWVDKTAIVEQGCVIYPNCVIDAKVVIKANTVLNISCTIAHDTVIKEHCFLSPRVAVAGFVTINEKCIIGINATLIDSIQIAENTRIGGATVVIKSIEKSGLYVGNPAKFIR</sequence>
<comment type="similarity">
    <text evidence="1">Belongs to the transferase hexapeptide repeat family.</text>
</comment>
<dbReference type="RefSeq" id="WP_133532754.1">
    <property type="nucleotide sequence ID" value="NZ_SNXR01000013.1"/>
</dbReference>
<evidence type="ECO:0000256" key="3">
    <source>
        <dbReference type="ARBA" id="ARBA00022737"/>
    </source>
</evidence>
<dbReference type="AlphaFoldDB" id="A0A4V3CS47"/>
<dbReference type="InterPro" id="IPR011004">
    <property type="entry name" value="Trimer_LpxA-like_sf"/>
</dbReference>
<evidence type="ECO:0000313" key="8">
    <source>
        <dbReference type="Proteomes" id="UP000295260"/>
    </source>
</evidence>
<reference evidence="7 8" key="1">
    <citation type="submission" date="2019-03" db="EMBL/GenBank/DDBJ databases">
        <title>Genomic Encyclopedia of Archaeal and Bacterial Type Strains, Phase II (KMG-II): from individual species to whole genera.</title>
        <authorList>
            <person name="Goeker M."/>
        </authorList>
    </citation>
    <scope>NUCLEOTIDE SEQUENCE [LARGE SCALE GENOMIC DNA]</scope>
    <source>
        <strain evidence="7 8">DSM 25687</strain>
    </source>
</reference>
<dbReference type="GO" id="GO:0016746">
    <property type="term" value="F:acyltransferase activity"/>
    <property type="evidence" value="ECO:0007669"/>
    <property type="project" value="UniProtKB-KW"/>
</dbReference>
<dbReference type="Pfam" id="PF17836">
    <property type="entry name" value="PglD_N"/>
    <property type="match status" value="1"/>
</dbReference>
<dbReference type="InterPro" id="IPR041561">
    <property type="entry name" value="PglD_N"/>
</dbReference>
<dbReference type="NCBIfam" id="TIGR03570">
    <property type="entry name" value="NeuD_NnaD"/>
    <property type="match status" value="1"/>
</dbReference>
<dbReference type="OrthoDB" id="708224at2"/>
<evidence type="ECO:0000256" key="1">
    <source>
        <dbReference type="ARBA" id="ARBA00007274"/>
    </source>
</evidence>
<organism evidence="7 8">
    <name type="scientific">Flavobacterium dankookense</name>
    <dbReference type="NCBI Taxonomy" id="706186"/>
    <lineage>
        <taxon>Bacteria</taxon>
        <taxon>Pseudomonadati</taxon>
        <taxon>Bacteroidota</taxon>
        <taxon>Flavobacteriia</taxon>
        <taxon>Flavobacteriales</taxon>
        <taxon>Flavobacteriaceae</taxon>
        <taxon>Flavobacterium</taxon>
    </lineage>
</organism>
<dbReference type="PROSITE" id="PS00101">
    <property type="entry name" value="HEXAPEP_TRANSFERASES"/>
    <property type="match status" value="1"/>
</dbReference>
<protein>
    <submittedName>
        <fullName evidence="7">Sugar O-acyltransferase (Sialic acid O-acetyltransferase NeuD family)</fullName>
    </submittedName>
</protein>
<keyword evidence="8" id="KW-1185">Reference proteome</keyword>
<comment type="caution">
    <text evidence="7">The sequence shown here is derived from an EMBL/GenBank/DDBJ whole genome shotgun (WGS) entry which is preliminary data.</text>
</comment>
<dbReference type="Gene3D" id="2.160.10.10">
    <property type="entry name" value="Hexapeptide repeat proteins"/>
    <property type="match status" value="2"/>
</dbReference>
<keyword evidence="2 7" id="KW-0808">Transferase</keyword>
<name>A0A4V3CS47_9FLAO</name>
<dbReference type="PANTHER" id="PTHR43300">
    <property type="entry name" value="ACETYLTRANSFERASE"/>
    <property type="match status" value="1"/>
</dbReference>
<dbReference type="EMBL" id="SNXR01000013">
    <property type="protein sequence ID" value="TDP59212.1"/>
    <property type="molecule type" value="Genomic_DNA"/>
</dbReference>
<dbReference type="Gene3D" id="3.40.50.20">
    <property type="match status" value="1"/>
</dbReference>
<dbReference type="PANTHER" id="PTHR43300:SF7">
    <property type="entry name" value="UDP-N-ACETYLBACILLOSAMINE N-ACETYLTRANSFERASE"/>
    <property type="match status" value="1"/>
</dbReference>